<dbReference type="GO" id="GO:0070403">
    <property type="term" value="F:NAD+ binding"/>
    <property type="evidence" value="ECO:0007669"/>
    <property type="project" value="InterPro"/>
</dbReference>
<reference evidence="6" key="1">
    <citation type="submission" date="2019-02" db="EMBL/GenBank/DDBJ databases">
        <authorList>
            <person name="Gruber-Vodicka R. H."/>
            <person name="Seah K. B. B."/>
        </authorList>
    </citation>
    <scope>NUCLEOTIDE SEQUENCE</scope>
    <source>
        <strain evidence="6">BECK_DK161</strain>
    </source>
</reference>
<organism evidence="6">
    <name type="scientific">Candidatus Kentrum sp. DK</name>
    <dbReference type="NCBI Taxonomy" id="2126562"/>
    <lineage>
        <taxon>Bacteria</taxon>
        <taxon>Pseudomonadati</taxon>
        <taxon>Pseudomonadota</taxon>
        <taxon>Gammaproteobacteria</taxon>
        <taxon>Candidatus Kentrum</taxon>
    </lineage>
</organism>
<evidence type="ECO:0000259" key="5">
    <source>
        <dbReference type="PROSITE" id="PS50305"/>
    </source>
</evidence>
<keyword evidence="3" id="KW-0520">NAD</keyword>
<evidence type="ECO:0000256" key="1">
    <source>
        <dbReference type="ARBA" id="ARBA00012928"/>
    </source>
</evidence>
<dbReference type="GO" id="GO:0017136">
    <property type="term" value="F:histone deacetylase activity, NAD-dependent"/>
    <property type="evidence" value="ECO:0007669"/>
    <property type="project" value="TreeGrafter"/>
</dbReference>
<dbReference type="AlphaFoldDB" id="A0A450RVX9"/>
<sequence length="280" mass="30921">MEQHTNRQTTIPDAARQIHRAEALLIGAGAGMGVDSGLPDFRGDEGFWRAYPPLKRLGLSFINMANPVWLETDPELAWGFYGHRLQLYRETIPHEGFRILKRWMAGAGEGFVFTSNVDGQFQKAGFPEENIVECHGSLHYLQCSKGCTRAIRSAADIRISVDTETFHAARPLPRCPDCGALARPNVLMFNDWGWHSQRTDDQESRFRRWLSRIGGKRLVIIECGAGRAVPTVRVTCEALAKNAGSRLIRINPREPEGPPGTLSIASGALEALTAIDGAMG</sequence>
<dbReference type="PANTHER" id="PTHR11085">
    <property type="entry name" value="NAD-DEPENDENT PROTEIN DEACYLASE SIRTUIN-5, MITOCHONDRIAL-RELATED"/>
    <property type="match status" value="1"/>
</dbReference>
<dbReference type="EC" id="2.3.1.286" evidence="1"/>
<dbReference type="PROSITE" id="PS50305">
    <property type="entry name" value="SIRTUIN"/>
    <property type="match status" value="1"/>
</dbReference>
<dbReference type="Gene3D" id="3.30.1600.10">
    <property type="entry name" value="SIR2/SIRT2 'Small Domain"/>
    <property type="match status" value="1"/>
</dbReference>
<gene>
    <name evidence="6" type="ORF">BECKDK2373C_GA0170839_10051</name>
</gene>
<keyword evidence="2" id="KW-0808">Transferase</keyword>
<evidence type="ECO:0000256" key="3">
    <source>
        <dbReference type="ARBA" id="ARBA00023027"/>
    </source>
</evidence>
<evidence type="ECO:0000313" key="6">
    <source>
        <dbReference type="EMBL" id="VFJ43269.1"/>
    </source>
</evidence>
<proteinExistence type="predicted"/>
<evidence type="ECO:0000256" key="2">
    <source>
        <dbReference type="ARBA" id="ARBA00022679"/>
    </source>
</evidence>
<evidence type="ECO:0000256" key="4">
    <source>
        <dbReference type="PROSITE-ProRule" id="PRU00236"/>
    </source>
</evidence>
<feature type="domain" description="Deacetylase sirtuin-type" evidence="5">
    <location>
        <begin position="4"/>
        <end position="280"/>
    </location>
</feature>
<dbReference type="InterPro" id="IPR003000">
    <property type="entry name" value="Sirtuin"/>
</dbReference>
<dbReference type="EMBL" id="CAADEY010000005">
    <property type="protein sequence ID" value="VFJ43269.1"/>
    <property type="molecule type" value="Genomic_DNA"/>
</dbReference>
<dbReference type="InterPro" id="IPR026591">
    <property type="entry name" value="Sirtuin_cat_small_dom_sf"/>
</dbReference>
<dbReference type="PANTHER" id="PTHR11085:SF10">
    <property type="entry name" value="NAD-DEPENDENT PROTEIN DEACYLASE SIRTUIN-5, MITOCHONDRIAL-RELATED"/>
    <property type="match status" value="1"/>
</dbReference>
<dbReference type="InterPro" id="IPR050134">
    <property type="entry name" value="NAD-dep_sirtuin_deacylases"/>
</dbReference>
<dbReference type="Pfam" id="PF02146">
    <property type="entry name" value="SIR2"/>
    <property type="match status" value="1"/>
</dbReference>
<comment type="caution">
    <text evidence="4">Lacks conserved residue(s) required for the propagation of feature annotation.</text>
</comment>
<dbReference type="InterPro" id="IPR026590">
    <property type="entry name" value="Ssirtuin_cat_dom"/>
</dbReference>
<dbReference type="SUPFAM" id="SSF52467">
    <property type="entry name" value="DHS-like NAD/FAD-binding domain"/>
    <property type="match status" value="1"/>
</dbReference>
<dbReference type="Gene3D" id="3.40.50.1220">
    <property type="entry name" value="TPP-binding domain"/>
    <property type="match status" value="1"/>
</dbReference>
<dbReference type="InterPro" id="IPR029035">
    <property type="entry name" value="DHS-like_NAD/FAD-binding_dom"/>
</dbReference>
<accession>A0A450RVX9</accession>
<protein>
    <recommendedName>
        <fullName evidence="1">protein acetyllysine N-acetyltransferase</fullName>
        <ecNumber evidence="1">2.3.1.286</ecNumber>
    </recommendedName>
</protein>
<name>A0A450RVX9_9GAMM</name>